<dbReference type="HOGENOM" id="CLU_101141_0_1_1"/>
<dbReference type="Pfam" id="PF13279">
    <property type="entry name" value="4HBT_2"/>
    <property type="match status" value="1"/>
</dbReference>
<gene>
    <name evidence="3" type="ORF">K443DRAFT_679394</name>
</gene>
<dbReference type="InterPro" id="IPR050563">
    <property type="entry name" value="4-hydroxybenzoyl-CoA_TE"/>
</dbReference>
<evidence type="ECO:0008006" key="5">
    <source>
        <dbReference type="Google" id="ProtNLM"/>
    </source>
</evidence>
<dbReference type="Proteomes" id="UP000054477">
    <property type="component" value="Unassembled WGS sequence"/>
</dbReference>
<reference evidence="4" key="2">
    <citation type="submission" date="2015-01" db="EMBL/GenBank/DDBJ databases">
        <title>Evolutionary Origins and Diversification of the Mycorrhizal Mutualists.</title>
        <authorList>
            <consortium name="DOE Joint Genome Institute"/>
            <consortium name="Mycorrhizal Genomics Consortium"/>
            <person name="Kohler A."/>
            <person name="Kuo A."/>
            <person name="Nagy L.G."/>
            <person name="Floudas D."/>
            <person name="Copeland A."/>
            <person name="Barry K.W."/>
            <person name="Cichocki N."/>
            <person name="Veneault-Fourrey C."/>
            <person name="LaButti K."/>
            <person name="Lindquist E.A."/>
            <person name="Lipzen A."/>
            <person name="Lundell T."/>
            <person name="Morin E."/>
            <person name="Murat C."/>
            <person name="Riley R."/>
            <person name="Ohm R."/>
            <person name="Sun H."/>
            <person name="Tunlid A."/>
            <person name="Henrissat B."/>
            <person name="Grigoriev I.V."/>
            <person name="Hibbett D.S."/>
            <person name="Martin F."/>
        </authorList>
    </citation>
    <scope>NUCLEOTIDE SEQUENCE [LARGE SCALE GENOMIC DNA]</scope>
    <source>
        <strain evidence="4">LaAM-08-1</strain>
    </source>
</reference>
<organism evidence="3 4">
    <name type="scientific">Laccaria amethystina LaAM-08-1</name>
    <dbReference type="NCBI Taxonomy" id="1095629"/>
    <lineage>
        <taxon>Eukaryota</taxon>
        <taxon>Fungi</taxon>
        <taxon>Dikarya</taxon>
        <taxon>Basidiomycota</taxon>
        <taxon>Agaricomycotina</taxon>
        <taxon>Agaricomycetes</taxon>
        <taxon>Agaricomycetidae</taxon>
        <taxon>Agaricales</taxon>
        <taxon>Agaricineae</taxon>
        <taxon>Hydnangiaceae</taxon>
        <taxon>Laccaria</taxon>
    </lineage>
</organism>
<proteinExistence type="inferred from homology"/>
<name>A0A0C9XEU0_9AGAR</name>
<evidence type="ECO:0000256" key="2">
    <source>
        <dbReference type="ARBA" id="ARBA00022801"/>
    </source>
</evidence>
<keyword evidence="2" id="KW-0378">Hydrolase</keyword>
<evidence type="ECO:0000256" key="1">
    <source>
        <dbReference type="ARBA" id="ARBA00005953"/>
    </source>
</evidence>
<dbReference type="CDD" id="cd00586">
    <property type="entry name" value="4HBT"/>
    <property type="match status" value="1"/>
</dbReference>
<sequence>MDPTVLKSLKSRTHAEYRFFLYYRTRWSDNDQYAHMNNAIYYHLFNSIINTYLIKKCDDSPATSQLIGIVVSSSCQYFSPLSFPQVIHLGLRVNKLGLSSVSFEIAAFKLDESSPAAVGSYTYAFVDRQSKKSTPMGEELKRHLRSLLVGDGESSVGLTKGKL</sequence>
<dbReference type="Gene3D" id="3.10.129.10">
    <property type="entry name" value="Hotdog Thioesterase"/>
    <property type="match status" value="1"/>
</dbReference>
<dbReference type="STRING" id="1095629.A0A0C9XEU0"/>
<dbReference type="EMBL" id="KN838632">
    <property type="protein sequence ID" value="KIK00114.1"/>
    <property type="molecule type" value="Genomic_DNA"/>
</dbReference>
<dbReference type="PANTHER" id="PTHR31793:SF27">
    <property type="entry name" value="NOVEL THIOESTERASE SUPERFAMILY DOMAIN AND SAPOSIN A-TYPE DOMAIN CONTAINING PROTEIN (0610012H03RIK)"/>
    <property type="match status" value="1"/>
</dbReference>
<accession>A0A0C9XEU0</accession>
<dbReference type="GO" id="GO:0047617">
    <property type="term" value="F:fatty acyl-CoA hydrolase activity"/>
    <property type="evidence" value="ECO:0007669"/>
    <property type="project" value="TreeGrafter"/>
</dbReference>
<keyword evidence="4" id="KW-1185">Reference proteome</keyword>
<dbReference type="OrthoDB" id="2420454at2759"/>
<protein>
    <recommendedName>
        <fullName evidence="5">Thioesterase domain-containing protein</fullName>
    </recommendedName>
</protein>
<reference evidence="3 4" key="1">
    <citation type="submission" date="2014-04" db="EMBL/GenBank/DDBJ databases">
        <authorList>
            <consortium name="DOE Joint Genome Institute"/>
            <person name="Kuo A."/>
            <person name="Kohler A."/>
            <person name="Nagy L.G."/>
            <person name="Floudas D."/>
            <person name="Copeland A."/>
            <person name="Barry K.W."/>
            <person name="Cichocki N."/>
            <person name="Veneault-Fourrey C."/>
            <person name="LaButti K."/>
            <person name="Lindquist E.A."/>
            <person name="Lipzen A."/>
            <person name="Lundell T."/>
            <person name="Morin E."/>
            <person name="Murat C."/>
            <person name="Sun H."/>
            <person name="Tunlid A."/>
            <person name="Henrissat B."/>
            <person name="Grigoriev I.V."/>
            <person name="Hibbett D.S."/>
            <person name="Martin F."/>
            <person name="Nordberg H.P."/>
            <person name="Cantor M.N."/>
            <person name="Hua S.X."/>
        </authorList>
    </citation>
    <scope>NUCLEOTIDE SEQUENCE [LARGE SCALE GENOMIC DNA]</scope>
    <source>
        <strain evidence="3 4">LaAM-08-1</strain>
    </source>
</reference>
<evidence type="ECO:0000313" key="4">
    <source>
        <dbReference type="Proteomes" id="UP000054477"/>
    </source>
</evidence>
<evidence type="ECO:0000313" key="3">
    <source>
        <dbReference type="EMBL" id="KIK00114.1"/>
    </source>
</evidence>
<dbReference type="PANTHER" id="PTHR31793">
    <property type="entry name" value="4-HYDROXYBENZOYL-COA THIOESTERASE FAMILY MEMBER"/>
    <property type="match status" value="1"/>
</dbReference>
<comment type="similarity">
    <text evidence="1">Belongs to the 4-hydroxybenzoyl-CoA thioesterase family.</text>
</comment>
<dbReference type="AlphaFoldDB" id="A0A0C9XEU0"/>
<dbReference type="InterPro" id="IPR029069">
    <property type="entry name" value="HotDog_dom_sf"/>
</dbReference>
<dbReference type="SUPFAM" id="SSF54637">
    <property type="entry name" value="Thioesterase/thiol ester dehydrase-isomerase"/>
    <property type="match status" value="1"/>
</dbReference>